<name>A0A375JD24_9BURK</name>
<gene>
    <name evidence="2" type="ORF">CBM2634_U210006</name>
</gene>
<protein>
    <submittedName>
        <fullName evidence="2">Uncharacterized protein</fullName>
    </submittedName>
</protein>
<proteinExistence type="predicted"/>
<organism evidence="2 3">
    <name type="scientific">Cupriavidus taiwanensis</name>
    <dbReference type="NCBI Taxonomy" id="164546"/>
    <lineage>
        <taxon>Bacteria</taxon>
        <taxon>Pseudomonadati</taxon>
        <taxon>Pseudomonadota</taxon>
        <taxon>Betaproteobacteria</taxon>
        <taxon>Burkholderiales</taxon>
        <taxon>Burkholderiaceae</taxon>
        <taxon>Cupriavidus</taxon>
    </lineage>
</organism>
<feature type="region of interest" description="Disordered" evidence="1">
    <location>
        <begin position="13"/>
        <end position="39"/>
    </location>
</feature>
<reference evidence="2 3" key="1">
    <citation type="submission" date="2018-01" db="EMBL/GenBank/DDBJ databases">
        <authorList>
            <person name="Gaut B.S."/>
            <person name="Morton B.R."/>
            <person name="Clegg M.T."/>
            <person name="Duvall M.R."/>
        </authorList>
    </citation>
    <scope>NUCLEOTIDE SEQUENCE [LARGE SCALE GENOMIC DNA]</scope>
    <source>
        <strain evidence="2">Cupriavidus taiwanensis cmp 52</strain>
    </source>
</reference>
<accession>A0A375JD24</accession>
<sequence length="120" mass="12767">MARCRHPLNISVVTPSRPSSAARTAIATRNTSSSKSAQPSPVFLDEPFYSPLVSEVSTGEDESCPAAVLLAAILAKTRPKVIAQYRMRLIVVGQPLRRVAPAARAGCTETAQQLKFGAFG</sequence>
<dbReference type="Proteomes" id="UP000256805">
    <property type="component" value="Unassembled WGS sequence"/>
</dbReference>
<evidence type="ECO:0000256" key="1">
    <source>
        <dbReference type="SAM" id="MobiDB-lite"/>
    </source>
</evidence>
<evidence type="ECO:0000313" key="2">
    <source>
        <dbReference type="EMBL" id="SPS02692.1"/>
    </source>
</evidence>
<dbReference type="EMBL" id="OVTA01000085">
    <property type="protein sequence ID" value="SPS02692.1"/>
    <property type="molecule type" value="Genomic_DNA"/>
</dbReference>
<evidence type="ECO:0000313" key="3">
    <source>
        <dbReference type="Proteomes" id="UP000256805"/>
    </source>
</evidence>
<dbReference type="AlphaFoldDB" id="A0A375JD24"/>